<name>A0A0E9TI31_ANGAN</name>
<proteinExistence type="predicted"/>
<protein>
    <submittedName>
        <fullName evidence="1">Uncharacterized protein</fullName>
    </submittedName>
</protein>
<reference evidence="1" key="2">
    <citation type="journal article" date="2015" name="Fish Shellfish Immunol.">
        <title>Early steps in the European eel (Anguilla anguilla)-Vibrio vulnificus interaction in the gills: Role of the RtxA13 toxin.</title>
        <authorList>
            <person name="Callol A."/>
            <person name="Pajuelo D."/>
            <person name="Ebbesson L."/>
            <person name="Teles M."/>
            <person name="MacKenzie S."/>
            <person name="Amaro C."/>
        </authorList>
    </citation>
    <scope>NUCLEOTIDE SEQUENCE</scope>
</reference>
<dbReference type="EMBL" id="GBXM01056204">
    <property type="protein sequence ID" value="JAH52373.1"/>
    <property type="molecule type" value="Transcribed_RNA"/>
</dbReference>
<dbReference type="AlphaFoldDB" id="A0A0E9TI31"/>
<organism evidence="1">
    <name type="scientific">Anguilla anguilla</name>
    <name type="common">European freshwater eel</name>
    <name type="synonym">Muraena anguilla</name>
    <dbReference type="NCBI Taxonomy" id="7936"/>
    <lineage>
        <taxon>Eukaryota</taxon>
        <taxon>Metazoa</taxon>
        <taxon>Chordata</taxon>
        <taxon>Craniata</taxon>
        <taxon>Vertebrata</taxon>
        <taxon>Euteleostomi</taxon>
        <taxon>Actinopterygii</taxon>
        <taxon>Neopterygii</taxon>
        <taxon>Teleostei</taxon>
        <taxon>Anguilliformes</taxon>
        <taxon>Anguillidae</taxon>
        <taxon>Anguilla</taxon>
    </lineage>
</organism>
<reference evidence="1" key="1">
    <citation type="submission" date="2014-11" db="EMBL/GenBank/DDBJ databases">
        <authorList>
            <person name="Amaro Gonzalez C."/>
        </authorList>
    </citation>
    <scope>NUCLEOTIDE SEQUENCE</scope>
</reference>
<evidence type="ECO:0000313" key="1">
    <source>
        <dbReference type="EMBL" id="JAH52373.1"/>
    </source>
</evidence>
<sequence length="61" mass="6907">MHLGCLNECAIHKSSYICVNILKQRPFATSYSSLCLKGYLEKTHTHVQRQCHAQCVAVMVI</sequence>
<accession>A0A0E9TI31</accession>